<dbReference type="AlphaFoldDB" id="G7IQ91"/>
<evidence type="ECO:0000313" key="3">
    <source>
        <dbReference type="Proteomes" id="UP000002051"/>
    </source>
</evidence>
<reference evidence="1 3" key="1">
    <citation type="journal article" date="2011" name="Nature">
        <title>The Medicago genome provides insight into the evolution of rhizobial symbioses.</title>
        <authorList>
            <person name="Young N.D."/>
            <person name="Debelle F."/>
            <person name="Oldroyd G.E."/>
            <person name="Geurts R."/>
            <person name="Cannon S.B."/>
            <person name="Udvardi M.K."/>
            <person name="Benedito V.A."/>
            <person name="Mayer K.F."/>
            <person name="Gouzy J."/>
            <person name="Schoof H."/>
            <person name="Van de Peer Y."/>
            <person name="Proost S."/>
            <person name="Cook D.R."/>
            <person name="Meyers B.C."/>
            <person name="Spannagl M."/>
            <person name="Cheung F."/>
            <person name="De Mita S."/>
            <person name="Krishnakumar V."/>
            <person name="Gundlach H."/>
            <person name="Zhou S."/>
            <person name="Mudge J."/>
            <person name="Bharti A.K."/>
            <person name="Murray J.D."/>
            <person name="Naoumkina M.A."/>
            <person name="Rosen B."/>
            <person name="Silverstein K.A."/>
            <person name="Tang H."/>
            <person name="Rombauts S."/>
            <person name="Zhao P.X."/>
            <person name="Zhou P."/>
            <person name="Barbe V."/>
            <person name="Bardou P."/>
            <person name="Bechner M."/>
            <person name="Bellec A."/>
            <person name="Berger A."/>
            <person name="Berges H."/>
            <person name="Bidwell S."/>
            <person name="Bisseling T."/>
            <person name="Choisne N."/>
            <person name="Couloux A."/>
            <person name="Denny R."/>
            <person name="Deshpande S."/>
            <person name="Dai X."/>
            <person name="Doyle J.J."/>
            <person name="Dudez A.M."/>
            <person name="Farmer A.D."/>
            <person name="Fouteau S."/>
            <person name="Franken C."/>
            <person name="Gibelin C."/>
            <person name="Gish J."/>
            <person name="Goldstein S."/>
            <person name="Gonzalez A.J."/>
            <person name="Green P.J."/>
            <person name="Hallab A."/>
            <person name="Hartog M."/>
            <person name="Hua A."/>
            <person name="Humphray S.J."/>
            <person name="Jeong D.H."/>
            <person name="Jing Y."/>
            <person name="Jocker A."/>
            <person name="Kenton S.M."/>
            <person name="Kim D.J."/>
            <person name="Klee K."/>
            <person name="Lai H."/>
            <person name="Lang C."/>
            <person name="Lin S."/>
            <person name="Macmil S.L."/>
            <person name="Magdelenat G."/>
            <person name="Matthews L."/>
            <person name="McCorrison J."/>
            <person name="Monaghan E.L."/>
            <person name="Mun J.H."/>
            <person name="Najar F.Z."/>
            <person name="Nicholson C."/>
            <person name="Noirot C."/>
            <person name="O'Bleness M."/>
            <person name="Paule C.R."/>
            <person name="Poulain J."/>
            <person name="Prion F."/>
            <person name="Qin B."/>
            <person name="Qu C."/>
            <person name="Retzel E.F."/>
            <person name="Riddle C."/>
            <person name="Sallet E."/>
            <person name="Samain S."/>
            <person name="Samson N."/>
            <person name="Sanders I."/>
            <person name="Saurat O."/>
            <person name="Scarpelli C."/>
            <person name="Schiex T."/>
            <person name="Segurens B."/>
            <person name="Severin A.J."/>
            <person name="Sherrier D.J."/>
            <person name="Shi R."/>
            <person name="Sims S."/>
            <person name="Singer S.R."/>
            <person name="Sinharoy S."/>
            <person name="Sterck L."/>
            <person name="Viollet A."/>
            <person name="Wang B.B."/>
            <person name="Wang K."/>
            <person name="Wang M."/>
            <person name="Wang X."/>
            <person name="Warfsmann J."/>
            <person name="Weissenbach J."/>
            <person name="White D.D."/>
            <person name="White J.D."/>
            <person name="Wiley G.B."/>
            <person name="Wincker P."/>
            <person name="Xing Y."/>
            <person name="Yang L."/>
            <person name="Yao Z."/>
            <person name="Ying F."/>
            <person name="Zhai J."/>
            <person name="Zhou L."/>
            <person name="Zuber A."/>
            <person name="Denarie J."/>
            <person name="Dixon R.A."/>
            <person name="May G.D."/>
            <person name="Schwartz D.C."/>
            <person name="Rogers J."/>
            <person name="Quetier F."/>
            <person name="Town C.D."/>
            <person name="Roe B.A."/>
        </authorList>
    </citation>
    <scope>NUCLEOTIDE SEQUENCE [LARGE SCALE GENOMIC DNA]</scope>
    <source>
        <strain evidence="1">A17</strain>
        <strain evidence="2 3">cv. Jemalong A17</strain>
    </source>
</reference>
<reference evidence="2" key="3">
    <citation type="submission" date="2015-04" db="UniProtKB">
        <authorList>
            <consortium name="EnsemblPlants"/>
        </authorList>
    </citation>
    <scope>IDENTIFICATION</scope>
    <source>
        <strain evidence="2">cv. Jemalong A17</strain>
    </source>
</reference>
<dbReference type="EnsemblPlants" id="AES65504">
    <property type="protein sequence ID" value="AES65504"/>
    <property type="gene ID" value="MTR_2g040170"/>
</dbReference>
<sequence>MSAPKEIRPWAQLVKLLSCDWKVTGSSPRNNLLCKNQGKAAYNTPNGGTPSRILRMWNFIHSKSMRDYFLFLEWDLTFTRLRSACCANAKYLSHRRWLECRTKKGE</sequence>
<protein>
    <submittedName>
        <fullName evidence="1 2">Uncharacterized protein</fullName>
    </submittedName>
</protein>
<dbReference type="Proteomes" id="UP000002051">
    <property type="component" value="Chromosome 2"/>
</dbReference>
<accession>G7IQ91</accession>
<gene>
    <name evidence="1" type="ordered locus">MTR_2g040170</name>
</gene>
<name>G7IQ91_MEDTR</name>
<dbReference type="HOGENOM" id="CLU_2227096_0_0_1"/>
<proteinExistence type="predicted"/>
<dbReference type="EMBL" id="CM001218">
    <property type="protein sequence ID" value="AES65504.1"/>
    <property type="molecule type" value="Genomic_DNA"/>
</dbReference>
<organism evidence="1 3">
    <name type="scientific">Medicago truncatula</name>
    <name type="common">Barrel medic</name>
    <name type="synonym">Medicago tribuloides</name>
    <dbReference type="NCBI Taxonomy" id="3880"/>
    <lineage>
        <taxon>Eukaryota</taxon>
        <taxon>Viridiplantae</taxon>
        <taxon>Streptophyta</taxon>
        <taxon>Embryophyta</taxon>
        <taxon>Tracheophyta</taxon>
        <taxon>Spermatophyta</taxon>
        <taxon>Magnoliopsida</taxon>
        <taxon>eudicotyledons</taxon>
        <taxon>Gunneridae</taxon>
        <taxon>Pentapetalae</taxon>
        <taxon>rosids</taxon>
        <taxon>fabids</taxon>
        <taxon>Fabales</taxon>
        <taxon>Fabaceae</taxon>
        <taxon>Papilionoideae</taxon>
        <taxon>50 kb inversion clade</taxon>
        <taxon>NPAAA clade</taxon>
        <taxon>Hologalegina</taxon>
        <taxon>IRL clade</taxon>
        <taxon>Trifolieae</taxon>
        <taxon>Medicago</taxon>
    </lineage>
</organism>
<reference evidence="1 3" key="2">
    <citation type="journal article" date="2014" name="BMC Genomics">
        <title>An improved genome release (version Mt4.0) for the model legume Medicago truncatula.</title>
        <authorList>
            <person name="Tang H."/>
            <person name="Krishnakumar V."/>
            <person name="Bidwell S."/>
            <person name="Rosen B."/>
            <person name="Chan A."/>
            <person name="Zhou S."/>
            <person name="Gentzbittel L."/>
            <person name="Childs K.L."/>
            <person name="Yandell M."/>
            <person name="Gundlach H."/>
            <person name="Mayer K.F."/>
            <person name="Schwartz D.C."/>
            <person name="Town C.D."/>
        </authorList>
    </citation>
    <scope>GENOME REANNOTATION</scope>
    <source>
        <strain evidence="2 3">cv. Jemalong A17</strain>
    </source>
</reference>
<keyword evidence="3" id="KW-1185">Reference proteome</keyword>
<evidence type="ECO:0000313" key="1">
    <source>
        <dbReference type="EMBL" id="AES65504.1"/>
    </source>
</evidence>
<dbReference type="PaxDb" id="3880-AES65504"/>
<evidence type="ECO:0000313" key="2">
    <source>
        <dbReference type="EnsemblPlants" id="AES65504"/>
    </source>
</evidence>